<sequence>DNTVHKQENDMEIQKQYQDCQVQLMEMNSKYQELQKQYMDSLAKMEELNKVKDIECNHDNISINKLNADITSDKIAAQ</sequence>
<evidence type="ECO:0000256" key="1">
    <source>
        <dbReference type="SAM" id="Coils"/>
    </source>
</evidence>
<dbReference type="EMBL" id="GAIX01002278">
    <property type="protein sequence ID" value="JAA90282.1"/>
    <property type="molecule type" value="Transcribed_RNA"/>
</dbReference>
<dbReference type="AlphaFoldDB" id="S4PZ25"/>
<name>S4PZ25_9NEOP</name>
<feature type="non-terminal residue" evidence="2">
    <location>
        <position position="78"/>
    </location>
</feature>
<reference evidence="2" key="2">
    <citation type="submission" date="2013-05" db="EMBL/GenBank/DDBJ databases">
        <authorList>
            <person name="Carter J.-M."/>
            <person name="Baker S.C."/>
            <person name="Pink R."/>
            <person name="Carter D.R.F."/>
            <person name="Collins A."/>
            <person name="Tomlin J."/>
            <person name="Gibbs M."/>
            <person name="Breuker C.J."/>
        </authorList>
    </citation>
    <scope>NUCLEOTIDE SEQUENCE</scope>
    <source>
        <tissue evidence="2">Ovary</tissue>
    </source>
</reference>
<keyword evidence="1" id="KW-0175">Coiled coil</keyword>
<evidence type="ECO:0000313" key="2">
    <source>
        <dbReference type="EMBL" id="JAA90282.1"/>
    </source>
</evidence>
<accession>S4PZ25</accession>
<reference evidence="2" key="1">
    <citation type="journal article" date="2013" name="BMC Genomics">
        <title>Unscrambling butterfly oogenesis.</title>
        <authorList>
            <person name="Carter J.M."/>
            <person name="Baker S.C."/>
            <person name="Pink R."/>
            <person name="Carter D.R."/>
            <person name="Collins A."/>
            <person name="Tomlin J."/>
            <person name="Gibbs M."/>
            <person name="Breuker C.J."/>
        </authorList>
    </citation>
    <scope>NUCLEOTIDE SEQUENCE</scope>
    <source>
        <tissue evidence="2">Ovary</tissue>
    </source>
</reference>
<feature type="non-terminal residue" evidence="2">
    <location>
        <position position="1"/>
    </location>
</feature>
<protein>
    <submittedName>
        <fullName evidence="2">Golgin-80</fullName>
    </submittedName>
</protein>
<feature type="coiled-coil region" evidence="1">
    <location>
        <begin position="17"/>
        <end position="51"/>
    </location>
</feature>
<proteinExistence type="predicted"/>
<organism evidence="2">
    <name type="scientific">Pararge aegeria</name>
    <name type="common">speckled wood butterfly</name>
    <dbReference type="NCBI Taxonomy" id="116150"/>
    <lineage>
        <taxon>Eukaryota</taxon>
        <taxon>Metazoa</taxon>
        <taxon>Ecdysozoa</taxon>
        <taxon>Arthropoda</taxon>
        <taxon>Hexapoda</taxon>
        <taxon>Insecta</taxon>
        <taxon>Pterygota</taxon>
        <taxon>Neoptera</taxon>
        <taxon>Endopterygota</taxon>
        <taxon>Lepidoptera</taxon>
        <taxon>Glossata</taxon>
        <taxon>Ditrysia</taxon>
        <taxon>Papilionoidea</taxon>
        <taxon>Nymphalidae</taxon>
        <taxon>Satyrinae</taxon>
        <taxon>Satyrini</taxon>
        <taxon>Parargina</taxon>
        <taxon>Pararge</taxon>
    </lineage>
</organism>